<accession>A0A8K0TUV8</accession>
<organism evidence="1 2">
    <name type="scientific">Plectosphaerella cucumerina</name>
    <dbReference type="NCBI Taxonomy" id="40658"/>
    <lineage>
        <taxon>Eukaryota</taxon>
        <taxon>Fungi</taxon>
        <taxon>Dikarya</taxon>
        <taxon>Ascomycota</taxon>
        <taxon>Pezizomycotina</taxon>
        <taxon>Sordariomycetes</taxon>
        <taxon>Hypocreomycetidae</taxon>
        <taxon>Glomerellales</taxon>
        <taxon>Plectosphaerellaceae</taxon>
        <taxon>Plectosphaerella</taxon>
    </lineage>
</organism>
<sequence>CISRRQRLLAQPGEPTLLLLLSASAGILTCSFLPKSRVRIQNRLQPVADLELRPVGKRLGIVQKHAHLLLHVVGAAGRQGLVVSEALEDLARHGMGHPVLVVVEADLLRVVGVLLGGLALLVGEGGVLGQVAVNIGGDDAHLNEEGGLEERGAGGGWEAGGCWSEAGDEADGEDDDFPGVQERGCRRHAVWQGCGL</sequence>
<comment type="caution">
    <text evidence="1">The sequence shown here is derived from an EMBL/GenBank/DDBJ whole genome shotgun (WGS) entry which is preliminary data.</text>
</comment>
<evidence type="ECO:0000313" key="2">
    <source>
        <dbReference type="Proteomes" id="UP000813385"/>
    </source>
</evidence>
<evidence type="ECO:0000313" key="1">
    <source>
        <dbReference type="EMBL" id="KAH7375328.1"/>
    </source>
</evidence>
<proteinExistence type="predicted"/>
<dbReference type="EMBL" id="JAGPXD010000001">
    <property type="protein sequence ID" value="KAH7375328.1"/>
    <property type="molecule type" value="Genomic_DNA"/>
</dbReference>
<gene>
    <name evidence="1" type="ORF">B0T11DRAFT_345267</name>
</gene>
<dbReference type="Proteomes" id="UP000813385">
    <property type="component" value="Unassembled WGS sequence"/>
</dbReference>
<reference evidence="1" key="1">
    <citation type="journal article" date="2021" name="Nat. Commun.">
        <title>Genetic determinants of endophytism in the Arabidopsis root mycobiome.</title>
        <authorList>
            <person name="Mesny F."/>
            <person name="Miyauchi S."/>
            <person name="Thiergart T."/>
            <person name="Pickel B."/>
            <person name="Atanasova L."/>
            <person name="Karlsson M."/>
            <person name="Huettel B."/>
            <person name="Barry K.W."/>
            <person name="Haridas S."/>
            <person name="Chen C."/>
            <person name="Bauer D."/>
            <person name="Andreopoulos W."/>
            <person name="Pangilinan J."/>
            <person name="LaButti K."/>
            <person name="Riley R."/>
            <person name="Lipzen A."/>
            <person name="Clum A."/>
            <person name="Drula E."/>
            <person name="Henrissat B."/>
            <person name="Kohler A."/>
            <person name="Grigoriev I.V."/>
            <person name="Martin F.M."/>
            <person name="Hacquard S."/>
        </authorList>
    </citation>
    <scope>NUCLEOTIDE SEQUENCE</scope>
    <source>
        <strain evidence="1">MPI-CAGE-AT-0016</strain>
    </source>
</reference>
<protein>
    <submittedName>
        <fullName evidence="1">Uncharacterized protein</fullName>
    </submittedName>
</protein>
<feature type="non-terminal residue" evidence="1">
    <location>
        <position position="1"/>
    </location>
</feature>
<dbReference type="AlphaFoldDB" id="A0A8K0TUV8"/>
<name>A0A8K0TUV8_9PEZI</name>
<keyword evidence="2" id="KW-1185">Reference proteome</keyword>